<keyword evidence="1" id="KW-0812">Transmembrane</keyword>
<sequence>MQRDDLQVIEIPEDAVIVTREGELGIEAAAGPMETIMRFKFFVIALLIVAGIVSAVPLREIFSSPDTFASTIATLDEKKANVLGMVTASTAASVAITAVPDDVGTPIAEKLMDLSSNLMLILGVLYLEKYLLTIFGFATFGVLIPLALLFLIGAILLYRRSGASAVLARLAAKLVVLGAVLVATVPAGVAVTDMIDRTYEISYTIEEEPQEETDAEEGADNPIDFILSLPETVVDAASSIGEDLLAQVNRLIEGVAVMLVTSCVIPVLVLLFFLWIANMLLGINVDAPMRSIVNRGRRMMVSRKDVAAVKAGIRQHRTGTDSSAPKE</sequence>
<feature type="transmembrane region" description="Helical" evidence="1">
    <location>
        <begin position="41"/>
        <end position="62"/>
    </location>
</feature>
<dbReference type="EMBL" id="DYVF01000032">
    <property type="protein sequence ID" value="HJG30666.1"/>
    <property type="molecule type" value="Genomic_DNA"/>
</dbReference>
<organism evidence="2 3">
    <name type="scientific">Collinsella ihumii</name>
    <dbReference type="NCBI Taxonomy" id="1720204"/>
    <lineage>
        <taxon>Bacteria</taxon>
        <taxon>Bacillati</taxon>
        <taxon>Actinomycetota</taxon>
        <taxon>Coriobacteriia</taxon>
        <taxon>Coriobacteriales</taxon>
        <taxon>Coriobacteriaceae</taxon>
        <taxon>Collinsella</taxon>
    </lineage>
</organism>
<feature type="transmembrane region" description="Helical" evidence="1">
    <location>
        <begin position="255"/>
        <end position="281"/>
    </location>
</feature>
<proteinExistence type="predicted"/>
<feature type="transmembrane region" description="Helical" evidence="1">
    <location>
        <begin position="170"/>
        <end position="191"/>
    </location>
</feature>
<protein>
    <submittedName>
        <fullName evidence="2">Uncharacterized protein</fullName>
    </submittedName>
</protein>
<dbReference type="AlphaFoldDB" id="A0A921IPP6"/>
<accession>A0A921IPP6</accession>
<keyword evidence="1" id="KW-0472">Membrane</keyword>
<evidence type="ECO:0000313" key="3">
    <source>
        <dbReference type="Proteomes" id="UP000746751"/>
    </source>
</evidence>
<evidence type="ECO:0000256" key="1">
    <source>
        <dbReference type="SAM" id="Phobius"/>
    </source>
</evidence>
<name>A0A921IPP6_9ACTN</name>
<keyword evidence="1" id="KW-1133">Transmembrane helix</keyword>
<feature type="transmembrane region" description="Helical" evidence="1">
    <location>
        <begin position="133"/>
        <end position="158"/>
    </location>
</feature>
<reference evidence="2" key="1">
    <citation type="journal article" date="2021" name="PeerJ">
        <title>Extensive microbial diversity within the chicken gut microbiome revealed by metagenomics and culture.</title>
        <authorList>
            <person name="Gilroy R."/>
            <person name="Ravi A."/>
            <person name="Getino M."/>
            <person name="Pursley I."/>
            <person name="Horton D.L."/>
            <person name="Alikhan N.F."/>
            <person name="Baker D."/>
            <person name="Gharbi K."/>
            <person name="Hall N."/>
            <person name="Watson M."/>
            <person name="Adriaenssens E.M."/>
            <person name="Foster-Nyarko E."/>
            <person name="Jarju S."/>
            <person name="Secka A."/>
            <person name="Antonio M."/>
            <person name="Oren A."/>
            <person name="Chaudhuri R.R."/>
            <person name="La Ragione R."/>
            <person name="Hildebrand F."/>
            <person name="Pallen M.J."/>
        </authorList>
    </citation>
    <scope>NUCLEOTIDE SEQUENCE</scope>
    <source>
        <strain evidence="2">ChiGjej2B2-7701</strain>
    </source>
</reference>
<reference evidence="2" key="2">
    <citation type="submission" date="2021-09" db="EMBL/GenBank/DDBJ databases">
        <authorList>
            <person name="Gilroy R."/>
        </authorList>
    </citation>
    <scope>NUCLEOTIDE SEQUENCE</scope>
    <source>
        <strain evidence="2">ChiGjej2B2-7701</strain>
    </source>
</reference>
<dbReference type="Proteomes" id="UP000746751">
    <property type="component" value="Unassembled WGS sequence"/>
</dbReference>
<comment type="caution">
    <text evidence="2">The sequence shown here is derived from an EMBL/GenBank/DDBJ whole genome shotgun (WGS) entry which is preliminary data.</text>
</comment>
<gene>
    <name evidence="2" type="ORF">K8U80_04645</name>
</gene>
<evidence type="ECO:0000313" key="2">
    <source>
        <dbReference type="EMBL" id="HJG30666.1"/>
    </source>
</evidence>